<dbReference type="Proteomes" id="UP001160148">
    <property type="component" value="Unassembled WGS sequence"/>
</dbReference>
<dbReference type="AlphaFoldDB" id="A0AAV0VRA6"/>
<sequence length="122" mass="13520">MRVNCCLLDRCAIYGSNVCQSDRNSGGLIMWPVNYAWGRGRKGSENNSKHLIPERMVKGELLDHHRLASSTATSSSTTPMTNTVGGEWRGPLLISDSLQRFPPPLYNVRVQCAFREKGPALS</sequence>
<gene>
    <name evidence="1" type="ORF">MEUPH1_LOCUS3632</name>
</gene>
<evidence type="ECO:0000313" key="2">
    <source>
        <dbReference type="Proteomes" id="UP001160148"/>
    </source>
</evidence>
<name>A0AAV0VRA6_9HEMI</name>
<protein>
    <submittedName>
        <fullName evidence="1">Uncharacterized protein</fullName>
    </submittedName>
</protein>
<keyword evidence="2" id="KW-1185">Reference proteome</keyword>
<organism evidence="1 2">
    <name type="scientific">Macrosiphum euphorbiae</name>
    <name type="common">potato aphid</name>
    <dbReference type="NCBI Taxonomy" id="13131"/>
    <lineage>
        <taxon>Eukaryota</taxon>
        <taxon>Metazoa</taxon>
        <taxon>Ecdysozoa</taxon>
        <taxon>Arthropoda</taxon>
        <taxon>Hexapoda</taxon>
        <taxon>Insecta</taxon>
        <taxon>Pterygota</taxon>
        <taxon>Neoptera</taxon>
        <taxon>Paraneoptera</taxon>
        <taxon>Hemiptera</taxon>
        <taxon>Sternorrhyncha</taxon>
        <taxon>Aphidomorpha</taxon>
        <taxon>Aphidoidea</taxon>
        <taxon>Aphididae</taxon>
        <taxon>Macrosiphini</taxon>
        <taxon>Macrosiphum</taxon>
    </lineage>
</organism>
<accession>A0AAV0VRA6</accession>
<reference evidence="1 2" key="1">
    <citation type="submission" date="2023-01" db="EMBL/GenBank/DDBJ databases">
        <authorList>
            <person name="Whitehead M."/>
        </authorList>
    </citation>
    <scope>NUCLEOTIDE SEQUENCE [LARGE SCALE GENOMIC DNA]</scope>
</reference>
<proteinExistence type="predicted"/>
<dbReference type="EMBL" id="CARXXK010000001">
    <property type="protein sequence ID" value="CAI6346761.1"/>
    <property type="molecule type" value="Genomic_DNA"/>
</dbReference>
<evidence type="ECO:0000313" key="1">
    <source>
        <dbReference type="EMBL" id="CAI6346761.1"/>
    </source>
</evidence>
<comment type="caution">
    <text evidence="1">The sequence shown here is derived from an EMBL/GenBank/DDBJ whole genome shotgun (WGS) entry which is preliminary data.</text>
</comment>